<sequence length="128" mass="13457">MTMPVICQGIVMYNIQTTLKGVAAEAISMGESLYIHSDGLVYVVDNGKYDVCHGWALKDYAEGDKVTILTQCRMIVDTTQTVGARLYTGAVSGGSAPSTTLSATGVIVGFAVEAKLIYCRITVPGADG</sequence>
<reference evidence="1" key="1">
    <citation type="submission" date="2020-03" db="EMBL/GenBank/DDBJ databases">
        <title>The deep terrestrial virosphere.</title>
        <authorList>
            <person name="Holmfeldt K."/>
            <person name="Nilsson E."/>
            <person name="Simone D."/>
            <person name="Lopez-Fernandez M."/>
            <person name="Wu X."/>
            <person name="de Brujin I."/>
            <person name="Lundin D."/>
            <person name="Andersson A."/>
            <person name="Bertilsson S."/>
            <person name="Dopson M."/>
        </authorList>
    </citation>
    <scope>NUCLEOTIDE SEQUENCE</scope>
    <source>
        <strain evidence="1">MM171B00229</strain>
    </source>
</reference>
<evidence type="ECO:0000313" key="1">
    <source>
        <dbReference type="EMBL" id="QJB04596.1"/>
    </source>
</evidence>
<protein>
    <submittedName>
        <fullName evidence="1">Uncharacterized protein</fullName>
    </submittedName>
</protein>
<name>A0A6M3MGW9_9ZZZZ</name>
<accession>A0A6M3MGW9</accession>
<gene>
    <name evidence="1" type="ORF">MM171B00229_0012</name>
</gene>
<organism evidence="1">
    <name type="scientific">viral metagenome</name>
    <dbReference type="NCBI Taxonomy" id="1070528"/>
    <lineage>
        <taxon>unclassified sequences</taxon>
        <taxon>metagenomes</taxon>
        <taxon>organismal metagenomes</taxon>
    </lineage>
</organism>
<dbReference type="EMBL" id="MT143886">
    <property type="protein sequence ID" value="QJB04596.1"/>
    <property type="molecule type" value="Genomic_DNA"/>
</dbReference>
<dbReference type="AlphaFoldDB" id="A0A6M3MGW9"/>
<proteinExistence type="predicted"/>